<comment type="caution">
    <text evidence="2">The sequence shown here is derived from an EMBL/GenBank/DDBJ whole genome shotgun (WGS) entry which is preliminary data.</text>
</comment>
<dbReference type="Proteomes" id="UP000649617">
    <property type="component" value="Unassembled WGS sequence"/>
</dbReference>
<dbReference type="PANTHER" id="PTHR47642">
    <property type="entry name" value="ATP-DEPENDENT DNA HELICASE"/>
    <property type="match status" value="1"/>
</dbReference>
<sequence>MEQEIAMEFAGLPMTKHSFTGVALFAPIPGSSASNSSTAHYAAYQQHLKCPAGVVGHAKGLSYMQWLRQFRLVDTKGPMYLVTRRNVAGPGASKSCGIAMAFPFELLDIYVGAWAATFLVNMDEARLQPSNQSKKPAYPEGFENEQIRRQSFEAPEGCRHLKAVLCLDEFQLPSSDPRIFSPDVGKLLAAAETELIFRGIGTGKTEVVIAAAAKALEDGCRVLIAGPIGLLVSMYRMRLPSTPDLTMETIHSAFRIVRDADAAYIPPGRLRAYDLIIFDEVSQIDAATWLKLKTALSELCPCPFIVFVGDFQQLQPVSGPPILLQDLTREVQLGTVALVELQHHEAARSVDASMLDFLETARVRQPSRSMLEAFFQDRIWKARPCEAAAAARRLELAQGETFTFLTVTNKGAADLNLARLALEFPTEASIIAAGGGIPADTGTVALSVGMRLRLTHNIDKDRGFVNGNTGTIRTMLRRDVCVLQTEQGLSVLVHPITFGGRKFMPVAYGYATTMRRAQGSTLNKIGLLFDRRLSDRGYAYVGVSRAKKRCDVFLLGSIRRTDWRPVGGDSDPNEQNELSALSETSETDRDSSSSTSDQEPRSSDFESNEEPNSSDFEYASSDTSAASATQD</sequence>
<reference evidence="2" key="1">
    <citation type="submission" date="2021-02" db="EMBL/GenBank/DDBJ databases">
        <authorList>
            <person name="Dougan E. K."/>
            <person name="Rhodes N."/>
            <person name="Thang M."/>
            <person name="Chan C."/>
        </authorList>
    </citation>
    <scope>NUCLEOTIDE SEQUENCE</scope>
</reference>
<proteinExistence type="predicted"/>
<protein>
    <submittedName>
        <fullName evidence="2">Pif1 protein</fullName>
    </submittedName>
</protein>
<dbReference type="OrthoDB" id="440163at2759"/>
<dbReference type="Pfam" id="PF13245">
    <property type="entry name" value="AAA_19"/>
    <property type="match status" value="1"/>
</dbReference>
<gene>
    <name evidence="2" type="primary">pif1</name>
    <name evidence="2" type="ORF">SPIL2461_LOCUS12122</name>
</gene>
<dbReference type="Gene3D" id="2.30.30.940">
    <property type="match status" value="1"/>
</dbReference>
<dbReference type="Gene3D" id="3.40.50.300">
    <property type="entry name" value="P-loop containing nucleotide triphosphate hydrolases"/>
    <property type="match status" value="2"/>
</dbReference>
<dbReference type="CDD" id="cd18809">
    <property type="entry name" value="SF1_C_RecD"/>
    <property type="match status" value="1"/>
</dbReference>
<evidence type="ECO:0000313" key="3">
    <source>
        <dbReference type="Proteomes" id="UP000649617"/>
    </source>
</evidence>
<evidence type="ECO:0000313" key="2">
    <source>
        <dbReference type="EMBL" id="CAE7476479.1"/>
    </source>
</evidence>
<evidence type="ECO:0000256" key="1">
    <source>
        <dbReference type="SAM" id="MobiDB-lite"/>
    </source>
</evidence>
<dbReference type="SUPFAM" id="SSF52540">
    <property type="entry name" value="P-loop containing nucleoside triphosphate hydrolases"/>
    <property type="match status" value="2"/>
</dbReference>
<dbReference type="InterPro" id="IPR027417">
    <property type="entry name" value="P-loop_NTPase"/>
</dbReference>
<dbReference type="InterPro" id="IPR051055">
    <property type="entry name" value="PIF1_helicase"/>
</dbReference>
<dbReference type="AlphaFoldDB" id="A0A812SIG9"/>
<keyword evidence="3" id="KW-1185">Reference proteome</keyword>
<accession>A0A812SIG9</accession>
<dbReference type="PANTHER" id="PTHR47642:SF6">
    <property type="entry name" value="ATP-DEPENDENT DNA HELICASE"/>
    <property type="match status" value="1"/>
</dbReference>
<feature type="compositionally biased region" description="Low complexity" evidence="1">
    <location>
        <begin position="619"/>
        <end position="631"/>
    </location>
</feature>
<dbReference type="EMBL" id="CAJNIZ010024360">
    <property type="protein sequence ID" value="CAE7476479.1"/>
    <property type="molecule type" value="Genomic_DNA"/>
</dbReference>
<organism evidence="2 3">
    <name type="scientific">Symbiodinium pilosum</name>
    <name type="common">Dinoflagellate</name>
    <dbReference type="NCBI Taxonomy" id="2952"/>
    <lineage>
        <taxon>Eukaryota</taxon>
        <taxon>Sar</taxon>
        <taxon>Alveolata</taxon>
        <taxon>Dinophyceae</taxon>
        <taxon>Suessiales</taxon>
        <taxon>Symbiodiniaceae</taxon>
        <taxon>Symbiodinium</taxon>
    </lineage>
</organism>
<name>A0A812SIG9_SYMPI</name>
<feature type="region of interest" description="Disordered" evidence="1">
    <location>
        <begin position="563"/>
        <end position="631"/>
    </location>
</feature>